<evidence type="ECO:0000313" key="1">
    <source>
        <dbReference type="EMBL" id="DAF56347.1"/>
    </source>
</evidence>
<name>A0A8S5SZY3_9VIRU</name>
<dbReference type="EMBL" id="BK032713">
    <property type="protein sequence ID" value="DAF56347.1"/>
    <property type="molecule type" value="Genomic_DNA"/>
</dbReference>
<organism evidence="1">
    <name type="scientific">Microviridae sp. ctZPT1</name>
    <dbReference type="NCBI Taxonomy" id="2827645"/>
    <lineage>
        <taxon>Viruses</taxon>
        <taxon>Monodnaviria</taxon>
        <taxon>Sangervirae</taxon>
        <taxon>Phixviricota</taxon>
        <taxon>Malgrandaviricetes</taxon>
        <taxon>Petitvirales</taxon>
        <taxon>Microviridae</taxon>
    </lineage>
</organism>
<protein>
    <submittedName>
        <fullName evidence="1">Minor capsid protein</fullName>
    </submittedName>
</protein>
<proteinExistence type="predicted"/>
<reference evidence="1" key="1">
    <citation type="journal article" date="2021" name="Proc. Natl. Acad. Sci. U.S.A.">
        <title>A Catalog of Tens of Thousands of Viruses from Human Metagenomes Reveals Hidden Associations with Chronic Diseases.</title>
        <authorList>
            <person name="Tisza M.J."/>
            <person name="Buck C.B."/>
        </authorList>
    </citation>
    <scope>NUCLEOTIDE SEQUENCE</scope>
    <source>
        <strain evidence="1">CtZPT1</strain>
    </source>
</reference>
<accession>A0A8S5SZY3</accession>
<sequence length="337" mass="36490">MIGAAIGAAGALAGGIVNQIGNNKQGSKNRQHQLEMQRIQNEWASSESQKNRDFAQSMFDATNEWNSAKNQRARLEEAGLNPYLMMSGGSAGSASSTSANSVSGSSGSGGAPYQYTPTNIVGDVASYAAAMKSMSDARKSQTEGDLLSQYGAPAYEAQIGRTLADTYFTQRQADVAIAQKASLLLRNEAQEVLNMYLPEEKRIQLQMNGAQYWNMIREGVISEEQAKNLIASRLEIEARTQGQHISNKVARSTADAVIDATRTAKENEAAFNRGYSGFANSVGFRTGKMDRWSQDPVKARWDRGINNFGKFIDGLSNAVGSIFKVRALRSLGQSSTE</sequence>